<evidence type="ECO:0000313" key="4">
    <source>
        <dbReference type="EMBL" id="ADM41584.1"/>
    </source>
</evidence>
<dbReference type="PANTHER" id="PTHR46268">
    <property type="entry name" value="STRESS RESPONSE PROTEIN NHAX"/>
    <property type="match status" value="1"/>
</dbReference>
<dbReference type="InterPro" id="IPR006016">
    <property type="entry name" value="UspA"/>
</dbReference>
<proteinExistence type="inferred from homology"/>
<reference evidence="4 5" key="2">
    <citation type="journal article" date="2011" name="BMC Immunol.">
        <title>Comparison of static immersion and intravenous injection systems for exposure of zebrafish embryos to the natural pathogen Edwardsiella tarda.</title>
        <authorList>
            <person name="van Soest J.J."/>
            <person name="Stockhammer O.W."/>
            <person name="Ordas A."/>
            <person name="Bloemberg G.V."/>
            <person name="Spaink H.P."/>
            <person name="Meijer A.H."/>
        </authorList>
    </citation>
    <scope>NUCLEOTIDE SEQUENCE [LARGE SCALE GENOMIC DNA]</scope>
    <source>
        <strain evidence="4 5">FL6-60</strain>
    </source>
</reference>
<dbReference type="Pfam" id="PF00582">
    <property type="entry name" value="Usp"/>
    <property type="match status" value="1"/>
</dbReference>
<dbReference type="SUPFAM" id="SSF52402">
    <property type="entry name" value="Adenine nucleotide alpha hydrolases-like"/>
    <property type="match status" value="1"/>
</dbReference>
<dbReference type="PATRIC" id="fig|718251.5.peg.1523"/>
<name>A0A0H3DUH1_EDWTF</name>
<reference evidence="5" key="1">
    <citation type="submission" date="2010-08" db="EMBL/GenBank/DDBJ databases">
        <title>Genome comparisons of Edwardsiella bacteria analysed using deep sequencing technology.</title>
        <authorList>
            <person name="van Soest J.J."/>
            <person name="Henkel C.V."/>
            <person name="Jansen H.J."/>
            <person name="van den Hondel C.A.M.J.J."/>
            <person name="Bloemberg G.V."/>
            <person name="Meijer A.H."/>
            <person name="Spaink H.P."/>
        </authorList>
    </citation>
    <scope>NUCLEOTIDE SEQUENCE [LARGE SCALE GENOMIC DNA]</scope>
    <source>
        <strain evidence="5">FL6-60</strain>
    </source>
</reference>
<dbReference type="HOGENOM" id="CLU_049301_12_0_6"/>
<keyword evidence="5" id="KW-1185">Reference proteome</keyword>
<comment type="subcellular location">
    <subcellularLocation>
        <location evidence="2">Cytoplasm</location>
    </subcellularLocation>
</comment>
<dbReference type="AlphaFoldDB" id="A0A0H3DUH1"/>
<dbReference type="Gene3D" id="3.40.50.620">
    <property type="entry name" value="HUPs"/>
    <property type="match status" value="1"/>
</dbReference>
<dbReference type="KEGG" id="etd:ETAF_1474"/>
<dbReference type="GO" id="GO:0005737">
    <property type="term" value="C:cytoplasm"/>
    <property type="evidence" value="ECO:0007669"/>
    <property type="project" value="UniProtKB-SubCell"/>
</dbReference>
<evidence type="ECO:0000259" key="3">
    <source>
        <dbReference type="Pfam" id="PF00582"/>
    </source>
</evidence>
<comment type="similarity">
    <text evidence="1 2">Belongs to the universal stress protein A family.</text>
</comment>
<gene>
    <name evidence="4" type="ordered locus">ETAF_1474</name>
</gene>
<dbReference type="PANTHER" id="PTHR46268:SF6">
    <property type="entry name" value="UNIVERSAL STRESS PROTEIN UP12"/>
    <property type="match status" value="1"/>
</dbReference>
<sequence>MYKTILVPIDLTEDNMSRLVIPHVENFARQEDAHIHFLAVLPPLSSFYGMGSLPVGHYPSEKDRLQHAEAGLRQVAAQFNLPEDRVHCTIAIGAPRDRILLQAEEIGADLIIVASHRPDITTYLLGSTAASVVRHASTAVLVVR</sequence>
<dbReference type="PIRSF" id="PIRSF006276">
    <property type="entry name" value="UspA"/>
    <property type="match status" value="1"/>
</dbReference>
<dbReference type="InterPro" id="IPR014729">
    <property type="entry name" value="Rossmann-like_a/b/a_fold"/>
</dbReference>
<dbReference type="InterPro" id="IPR006015">
    <property type="entry name" value="Universal_stress_UspA"/>
</dbReference>
<dbReference type="CDD" id="cd00293">
    <property type="entry name" value="USP-like"/>
    <property type="match status" value="1"/>
</dbReference>
<evidence type="ECO:0000313" key="5">
    <source>
        <dbReference type="Proteomes" id="UP000002230"/>
    </source>
</evidence>
<dbReference type="EMBL" id="CP002154">
    <property type="protein sequence ID" value="ADM41584.1"/>
    <property type="molecule type" value="Genomic_DNA"/>
</dbReference>
<evidence type="ECO:0000256" key="1">
    <source>
        <dbReference type="ARBA" id="ARBA00008791"/>
    </source>
</evidence>
<protein>
    <recommendedName>
        <fullName evidence="2">Universal stress protein</fullName>
    </recommendedName>
</protein>
<keyword evidence="2" id="KW-0963">Cytoplasm</keyword>
<dbReference type="PRINTS" id="PR01438">
    <property type="entry name" value="UNVRSLSTRESS"/>
</dbReference>
<evidence type="ECO:0000256" key="2">
    <source>
        <dbReference type="PIRNR" id="PIRNR006276"/>
    </source>
</evidence>
<accession>A0A0H3DUH1</accession>
<dbReference type="Proteomes" id="UP000002230">
    <property type="component" value="Chromosome"/>
</dbReference>
<organism evidence="4 5">
    <name type="scientific">Edwardsiella tarda (strain FL6-60)</name>
    <dbReference type="NCBI Taxonomy" id="718251"/>
    <lineage>
        <taxon>Bacteria</taxon>
        <taxon>Pseudomonadati</taxon>
        <taxon>Pseudomonadota</taxon>
        <taxon>Gammaproteobacteria</taxon>
        <taxon>Enterobacterales</taxon>
        <taxon>Hafniaceae</taxon>
        <taxon>Edwardsiella</taxon>
    </lineage>
</organism>
<feature type="domain" description="UspA" evidence="3">
    <location>
        <begin position="1"/>
        <end position="144"/>
    </location>
</feature>